<protein>
    <submittedName>
        <fullName evidence="2">Uncharacterized protein</fullName>
    </submittedName>
</protein>
<organism evidence="2 3">
    <name type="scientific">Bifidobacterium olomucense</name>
    <dbReference type="NCBI Taxonomy" id="2675324"/>
    <lineage>
        <taxon>Bacteria</taxon>
        <taxon>Bacillati</taxon>
        <taxon>Actinomycetota</taxon>
        <taxon>Actinomycetes</taxon>
        <taxon>Bifidobacteriales</taxon>
        <taxon>Bifidobacteriaceae</taxon>
        <taxon>Bifidobacterium</taxon>
    </lineage>
</organism>
<evidence type="ECO:0000256" key="1">
    <source>
        <dbReference type="SAM" id="MobiDB-lite"/>
    </source>
</evidence>
<sequence length="620" mass="67394">MSGRGKGWHVNPRTGGVGRCTASERRCPVGGPHFRTEREAQRYGEELMARANAAASSPRASLRKSSVTASAVPSVPAAPAVPAPARGASPSGPSDGSSSLEGLAAERRVGFLQRIRAARAGRRAGAPAAPDAHGVVIDSPSALCRYALDVMDGYDREFLVRTGDWKREDLESYAPELVHQLALGYEPRYRELDLQASRAALVYGAEDRWSGERVTDEDRARFGQLMRLAVVTRASVPAAVWLRLNDRWNDKWSDPEENSEQIARDLARVGIEARVNGLAKRYGRGRFDHPFDSILGEAQRGSRAVLSDEQREADPLVDDSPVARDIAGELGGLRRVDLEDRFPLAVPEGTDPDMMGVTRAAYDIILNKLDESRVRMDWNRFSDQVLMLRRIAGVTDEDDCSPLDLRDDYSCLAYAAAVAGGSVQPSASAVPSLLDWQDREDGRADATRAVLGDAGDDGAGDRVVLGFGDDSGSLLPVGVTDPMDDEPFDGPVGPWSFDGPDEHGVDADSAFPDVAAGDDPLMRVEAMLGRHEGRGRPRRRGAGARHADTDGWWYSDEPLSEPEEPVIDHPYRPIRFTGKRQAERIRAVPGLAMKYLRLGENGLTGGSTSGMTRRRPGRGR</sequence>
<feature type="compositionally biased region" description="Low complexity" evidence="1">
    <location>
        <begin position="49"/>
        <end position="99"/>
    </location>
</feature>
<feature type="region of interest" description="Disordered" evidence="1">
    <location>
        <begin position="1"/>
        <end position="100"/>
    </location>
</feature>
<name>A0A7Y0EWW1_9BIFI</name>
<keyword evidence="3" id="KW-1185">Reference proteome</keyword>
<accession>A0A7Y0EWW1</accession>
<dbReference type="Proteomes" id="UP000543419">
    <property type="component" value="Unassembled WGS sequence"/>
</dbReference>
<reference evidence="2 3" key="1">
    <citation type="submission" date="2020-02" db="EMBL/GenBank/DDBJ databases">
        <title>Characterization of phylogenetic diversity of novel bifidobacterial species isolated in Czech ZOOs.</title>
        <authorList>
            <person name="Lugli G.A."/>
            <person name="Vera N.B."/>
            <person name="Ventura M."/>
        </authorList>
    </citation>
    <scope>NUCLEOTIDE SEQUENCE [LARGE SCALE GENOMIC DNA]</scope>
    <source>
        <strain evidence="2 3">DSM 109959</strain>
    </source>
</reference>
<evidence type="ECO:0000313" key="2">
    <source>
        <dbReference type="EMBL" id="NMM97528.1"/>
    </source>
</evidence>
<gene>
    <name evidence="2" type="ORF">G1C97_0477</name>
</gene>
<feature type="region of interest" description="Disordered" evidence="1">
    <location>
        <begin position="599"/>
        <end position="620"/>
    </location>
</feature>
<feature type="compositionally biased region" description="Basic and acidic residues" evidence="1">
    <location>
        <begin position="34"/>
        <end position="48"/>
    </location>
</feature>
<proteinExistence type="predicted"/>
<evidence type="ECO:0000313" key="3">
    <source>
        <dbReference type="Proteomes" id="UP000543419"/>
    </source>
</evidence>
<dbReference type="EMBL" id="JAAIIG010000002">
    <property type="protein sequence ID" value="NMM97528.1"/>
    <property type="molecule type" value="Genomic_DNA"/>
</dbReference>
<comment type="caution">
    <text evidence="2">The sequence shown here is derived from an EMBL/GenBank/DDBJ whole genome shotgun (WGS) entry which is preliminary data.</text>
</comment>
<dbReference type="AlphaFoldDB" id="A0A7Y0EWW1"/>